<dbReference type="InterPro" id="IPR007205">
    <property type="entry name" value="Protein_HGH1_N"/>
</dbReference>
<gene>
    <name evidence="5" type="ORF">RIMI_LOCUS22655481</name>
</gene>
<keyword evidence="2" id="KW-1133">Transmembrane helix</keyword>
<evidence type="ECO:0000256" key="1">
    <source>
        <dbReference type="ARBA" id="ARBA00006712"/>
    </source>
</evidence>
<evidence type="ECO:0000256" key="2">
    <source>
        <dbReference type="SAM" id="Phobius"/>
    </source>
</evidence>
<dbReference type="InterPro" id="IPR016024">
    <property type="entry name" value="ARM-type_fold"/>
</dbReference>
<dbReference type="Pfam" id="PF04064">
    <property type="entry name" value="DUF384"/>
    <property type="match status" value="1"/>
</dbReference>
<keyword evidence="2" id="KW-0812">Transmembrane</keyword>
<dbReference type="Proteomes" id="UP001176940">
    <property type="component" value="Unassembled WGS sequence"/>
</dbReference>
<comment type="caution">
    <text evidence="5">The sequence shown here is derived from an EMBL/GenBank/DDBJ whole genome shotgun (WGS) entry which is preliminary data.</text>
</comment>
<keyword evidence="6" id="KW-1185">Reference proteome</keyword>
<sequence length="205" mass="23314">MAMLMACLAKTGQNQIRARELTCKSTPMHVHKEEGDHSWLLGDDIDLLPFLLLPLAGGEEYGEDEVEVLPPDLQYLPEDKQREPDPDIRKMLIECLQLLCATPDGRRILKGRGTYLILRSLDSWETEADVKRSCEKVIQILIGDEPESGLENLLEVSVPPEVEKQLKRLDEEEERAQQEEAAKPLLMHPMILFALAAAAWHWLLQ</sequence>
<dbReference type="InterPro" id="IPR039717">
    <property type="entry name" value="Hgh1"/>
</dbReference>
<name>A0ABN9MR87_9NEOB</name>
<dbReference type="EMBL" id="CAUEEQ010078760">
    <property type="protein sequence ID" value="CAJ0967967.1"/>
    <property type="molecule type" value="Genomic_DNA"/>
</dbReference>
<dbReference type="Pfam" id="PF04063">
    <property type="entry name" value="DUF383"/>
    <property type="match status" value="1"/>
</dbReference>
<feature type="transmembrane region" description="Helical" evidence="2">
    <location>
        <begin position="185"/>
        <end position="203"/>
    </location>
</feature>
<evidence type="ECO:0000313" key="5">
    <source>
        <dbReference type="EMBL" id="CAJ0967967.1"/>
    </source>
</evidence>
<reference evidence="5" key="1">
    <citation type="submission" date="2023-07" db="EMBL/GenBank/DDBJ databases">
        <authorList>
            <person name="Stuckert A."/>
        </authorList>
    </citation>
    <scope>NUCLEOTIDE SEQUENCE</scope>
</reference>
<dbReference type="SUPFAM" id="SSF48371">
    <property type="entry name" value="ARM repeat"/>
    <property type="match status" value="1"/>
</dbReference>
<evidence type="ECO:0000313" key="6">
    <source>
        <dbReference type="Proteomes" id="UP001176940"/>
    </source>
</evidence>
<evidence type="ECO:0008006" key="7">
    <source>
        <dbReference type="Google" id="ProtNLM"/>
    </source>
</evidence>
<accession>A0ABN9MR87</accession>
<evidence type="ECO:0000259" key="4">
    <source>
        <dbReference type="Pfam" id="PF04064"/>
    </source>
</evidence>
<feature type="non-terminal residue" evidence="5">
    <location>
        <position position="205"/>
    </location>
</feature>
<dbReference type="PANTHER" id="PTHR13387">
    <property type="entry name" value="PROTEIN HGH1 HOMOLOG"/>
    <property type="match status" value="1"/>
</dbReference>
<proteinExistence type="inferred from homology"/>
<dbReference type="InterPro" id="IPR007206">
    <property type="entry name" value="Protein_HGH1_C"/>
</dbReference>
<dbReference type="PANTHER" id="PTHR13387:SF9">
    <property type="entry name" value="PROTEIN HGH1 HOMOLOG"/>
    <property type="match status" value="1"/>
</dbReference>
<feature type="domain" description="Protein HGH1 N-terminal" evidence="3">
    <location>
        <begin position="35"/>
        <end position="90"/>
    </location>
</feature>
<keyword evidence="2" id="KW-0472">Membrane</keyword>
<protein>
    <recommendedName>
        <fullName evidence="7">Protein HGH1 homolog</fullName>
    </recommendedName>
</protein>
<organism evidence="5 6">
    <name type="scientific">Ranitomeya imitator</name>
    <name type="common">mimic poison frog</name>
    <dbReference type="NCBI Taxonomy" id="111125"/>
    <lineage>
        <taxon>Eukaryota</taxon>
        <taxon>Metazoa</taxon>
        <taxon>Chordata</taxon>
        <taxon>Craniata</taxon>
        <taxon>Vertebrata</taxon>
        <taxon>Euteleostomi</taxon>
        <taxon>Amphibia</taxon>
        <taxon>Batrachia</taxon>
        <taxon>Anura</taxon>
        <taxon>Neobatrachia</taxon>
        <taxon>Hyloidea</taxon>
        <taxon>Dendrobatidae</taxon>
        <taxon>Dendrobatinae</taxon>
        <taxon>Ranitomeya</taxon>
    </lineage>
</organism>
<comment type="similarity">
    <text evidence="1">Belongs to the HGH1 family.</text>
</comment>
<evidence type="ECO:0000259" key="3">
    <source>
        <dbReference type="Pfam" id="PF04063"/>
    </source>
</evidence>
<feature type="domain" description="Protein HGH1 C-terminal" evidence="4">
    <location>
        <begin position="95"/>
        <end position="148"/>
    </location>
</feature>